<feature type="domain" description="UTP25 C-terminal" evidence="12">
    <location>
        <begin position="384"/>
        <end position="576"/>
    </location>
</feature>
<evidence type="ECO:0000256" key="11">
    <source>
        <dbReference type="SAM" id="MobiDB-lite"/>
    </source>
</evidence>
<comment type="function">
    <text evidence="1 10">DEAD-box RNA helicase-like protein required for pre-18S rRNA processing, specifically at sites A0, A1, and A2.</text>
</comment>
<comment type="similarity">
    <text evidence="3 10">Belongs to the UTP25 family.</text>
</comment>
<evidence type="ECO:0000256" key="6">
    <source>
        <dbReference type="ARBA" id="ARBA00022517"/>
    </source>
</evidence>
<feature type="domain" description="UTP25 NTP hydrolase-like" evidence="13">
    <location>
        <begin position="110"/>
        <end position="366"/>
    </location>
</feature>
<evidence type="ECO:0000256" key="5">
    <source>
        <dbReference type="ARBA" id="ARBA00015422"/>
    </source>
</evidence>
<dbReference type="InterPro" id="IPR053939">
    <property type="entry name" value="UTP25_C"/>
</dbReference>
<evidence type="ECO:0000256" key="9">
    <source>
        <dbReference type="ARBA" id="ARBA00023274"/>
    </source>
</evidence>
<gene>
    <name evidence="14" type="ORF">EJ03DRAFT_271157</name>
</gene>
<keyword evidence="6 10" id="KW-0690">Ribosome biogenesis</keyword>
<keyword evidence="9 10" id="KW-0687">Ribonucleoprotein</keyword>
<dbReference type="SUPFAM" id="SSF52540">
    <property type="entry name" value="P-loop containing nucleoside triphosphate hydrolases"/>
    <property type="match status" value="1"/>
</dbReference>
<dbReference type="Pfam" id="PF22916">
    <property type="entry name" value="UTP25_NTPase-like"/>
    <property type="match status" value="1"/>
</dbReference>
<evidence type="ECO:0000256" key="8">
    <source>
        <dbReference type="ARBA" id="ARBA00023242"/>
    </source>
</evidence>
<evidence type="ECO:0000259" key="13">
    <source>
        <dbReference type="Pfam" id="PF22916"/>
    </source>
</evidence>
<evidence type="ECO:0000256" key="7">
    <source>
        <dbReference type="ARBA" id="ARBA00022552"/>
    </source>
</evidence>
<proteinExistence type="inferred from homology"/>
<evidence type="ECO:0000256" key="10">
    <source>
        <dbReference type="RuleBase" id="RU365070"/>
    </source>
</evidence>
<dbReference type="InterPro" id="IPR010678">
    <property type="entry name" value="UTP25"/>
</dbReference>
<dbReference type="Pfam" id="PF06862">
    <property type="entry name" value="Utp25_C"/>
    <property type="match status" value="1"/>
</dbReference>
<comment type="subunit">
    <text evidence="4 10">Component of the ribosomal small subunit (SSU) processome composed of at least 40 protein subunits and snoRNA U3.</text>
</comment>
<feature type="region of interest" description="Disordered" evidence="11">
    <location>
        <begin position="1"/>
        <end position="25"/>
    </location>
</feature>
<organism evidence="14 15">
    <name type="scientific">Teratosphaeria nubilosa</name>
    <dbReference type="NCBI Taxonomy" id="161662"/>
    <lineage>
        <taxon>Eukaryota</taxon>
        <taxon>Fungi</taxon>
        <taxon>Dikarya</taxon>
        <taxon>Ascomycota</taxon>
        <taxon>Pezizomycotina</taxon>
        <taxon>Dothideomycetes</taxon>
        <taxon>Dothideomycetidae</taxon>
        <taxon>Mycosphaerellales</taxon>
        <taxon>Teratosphaeriaceae</taxon>
        <taxon>Teratosphaeria</taxon>
    </lineage>
</organism>
<accession>A0A6G1LBX1</accession>
<dbReference type="PANTHER" id="PTHR12933:SF0">
    <property type="entry name" value="U3 SMALL NUCLEOLAR RNA-ASSOCIATED PROTEIN 25 HOMOLOG"/>
    <property type="match status" value="1"/>
</dbReference>
<dbReference type="GO" id="GO:0019843">
    <property type="term" value="F:rRNA binding"/>
    <property type="evidence" value="ECO:0007669"/>
    <property type="project" value="TreeGrafter"/>
</dbReference>
<keyword evidence="7 10" id="KW-0698">rRNA processing</keyword>
<evidence type="ECO:0000313" key="14">
    <source>
        <dbReference type="EMBL" id="KAF2770069.1"/>
    </source>
</evidence>
<comment type="subcellular location">
    <subcellularLocation>
        <location evidence="2 10">Nucleus</location>
        <location evidence="2 10">Nucleolus</location>
    </subcellularLocation>
</comment>
<evidence type="ECO:0000259" key="12">
    <source>
        <dbReference type="Pfam" id="PF06862"/>
    </source>
</evidence>
<dbReference type="OrthoDB" id="10264378at2759"/>
<evidence type="ECO:0000256" key="4">
    <source>
        <dbReference type="ARBA" id="ARBA00011192"/>
    </source>
</evidence>
<dbReference type="GO" id="GO:0032040">
    <property type="term" value="C:small-subunit processome"/>
    <property type="evidence" value="ECO:0007669"/>
    <property type="project" value="TreeGrafter"/>
</dbReference>
<evidence type="ECO:0000256" key="2">
    <source>
        <dbReference type="ARBA" id="ARBA00004604"/>
    </source>
</evidence>
<dbReference type="Gene3D" id="3.40.50.300">
    <property type="entry name" value="P-loop containing nucleotide triphosphate hydrolases"/>
    <property type="match status" value="1"/>
</dbReference>
<keyword evidence="15" id="KW-1185">Reference proteome</keyword>
<dbReference type="InterPro" id="IPR053940">
    <property type="entry name" value="UTP25_NTPase-like"/>
</dbReference>
<evidence type="ECO:0000256" key="1">
    <source>
        <dbReference type="ARBA" id="ARBA00002883"/>
    </source>
</evidence>
<dbReference type="Proteomes" id="UP000799436">
    <property type="component" value="Unassembled WGS sequence"/>
</dbReference>
<dbReference type="InterPro" id="IPR027417">
    <property type="entry name" value="P-loop_NTPase"/>
</dbReference>
<reference evidence="14" key="1">
    <citation type="journal article" date="2020" name="Stud. Mycol.">
        <title>101 Dothideomycetes genomes: a test case for predicting lifestyles and emergence of pathogens.</title>
        <authorList>
            <person name="Haridas S."/>
            <person name="Albert R."/>
            <person name="Binder M."/>
            <person name="Bloem J."/>
            <person name="Labutti K."/>
            <person name="Salamov A."/>
            <person name="Andreopoulos B."/>
            <person name="Baker S."/>
            <person name="Barry K."/>
            <person name="Bills G."/>
            <person name="Bluhm B."/>
            <person name="Cannon C."/>
            <person name="Castanera R."/>
            <person name="Culley D."/>
            <person name="Daum C."/>
            <person name="Ezra D."/>
            <person name="Gonzalez J."/>
            <person name="Henrissat B."/>
            <person name="Kuo A."/>
            <person name="Liang C."/>
            <person name="Lipzen A."/>
            <person name="Lutzoni F."/>
            <person name="Magnuson J."/>
            <person name="Mondo S."/>
            <person name="Nolan M."/>
            <person name="Ohm R."/>
            <person name="Pangilinan J."/>
            <person name="Park H.-J."/>
            <person name="Ramirez L."/>
            <person name="Alfaro M."/>
            <person name="Sun H."/>
            <person name="Tritt A."/>
            <person name="Yoshinaga Y."/>
            <person name="Zwiers L.-H."/>
            <person name="Turgeon B."/>
            <person name="Goodwin S."/>
            <person name="Spatafora J."/>
            <person name="Crous P."/>
            <person name="Grigoriev I."/>
        </authorList>
    </citation>
    <scope>NUCLEOTIDE SEQUENCE</scope>
    <source>
        <strain evidence="14">CBS 116005</strain>
    </source>
</reference>
<protein>
    <recommendedName>
        <fullName evidence="5 10">U3 small nucleolar RNA-associated protein 25</fullName>
        <shortName evidence="10">U3 snoRNA-associated protein 25</shortName>
    </recommendedName>
</protein>
<evidence type="ECO:0000256" key="3">
    <source>
        <dbReference type="ARBA" id="ARBA00009223"/>
    </source>
</evidence>
<dbReference type="EMBL" id="ML995828">
    <property type="protein sequence ID" value="KAF2770069.1"/>
    <property type="molecule type" value="Genomic_DNA"/>
</dbReference>
<dbReference type="PANTHER" id="PTHR12933">
    <property type="entry name" value="ORF PROTEIN-RELATED"/>
    <property type="match status" value="1"/>
</dbReference>
<dbReference type="GO" id="GO:0034511">
    <property type="term" value="F:U3 snoRNA binding"/>
    <property type="evidence" value="ECO:0007669"/>
    <property type="project" value="InterPro"/>
</dbReference>
<dbReference type="AlphaFoldDB" id="A0A6G1LBX1"/>
<name>A0A6G1LBX1_9PEZI</name>
<sequence>MSYDDEEIDDDEDASDPFEAHLAGIDEAERSRRIKAIEANEWRTEKQPVSKTANFAVSAPKIVTGNITRKPTIRDPDGLSLKRRLADAARKHLSSFDQDQQAVAPYLFNYHDVMLANRTPANAESLRSLACLHALNHVLKGRDKVLKNTAKLAQAETPETLDLRDQGFTRPKVLILTEHRQMAANYGDSIAKLFQPDQQENKQRFHDSFTAPIDDESTMPEDYRELFDGNNDNSFLTAIKFTRKTMRYFSAFYTSDIILASPLGLRRIIENEDKKKQDWDFLSSIELLIIDQADTMQMQNIENLQIVLAHLNLQPRDAHDTDFSRVRPFYLDAHAKYLRQTILLTAYLTPELSHLYNNSMLNISGKAKLTPLYSGAITTPSVANLSIKQTFTRFSSSSPLTDPDDRFAYFTQAALPSLLRLPKPPDNAQGILLFIPSYFDFLRLRNFFATSPLTEHTSFGAIHDYTSIPDQRRARSHFLSGRYSILLYTQRAHHFFRLKIRGVKRVVMYGVPEHSAFYEEIVGGFLGTSVGEGRVGTAECAVRALFSRWDGLRLERVVGNARVKGMLVGVGDTFEFV</sequence>
<keyword evidence="8 10" id="KW-0539">Nucleus</keyword>
<feature type="compositionally biased region" description="Acidic residues" evidence="11">
    <location>
        <begin position="1"/>
        <end position="16"/>
    </location>
</feature>
<dbReference type="GO" id="GO:0000462">
    <property type="term" value="P:maturation of SSU-rRNA from tricistronic rRNA transcript (SSU-rRNA, 5.8S rRNA, LSU-rRNA)"/>
    <property type="evidence" value="ECO:0007669"/>
    <property type="project" value="TreeGrafter"/>
</dbReference>
<evidence type="ECO:0000313" key="15">
    <source>
        <dbReference type="Proteomes" id="UP000799436"/>
    </source>
</evidence>